<accession>A0A0C9SZ41</accession>
<feature type="region of interest" description="Disordered" evidence="1">
    <location>
        <begin position="386"/>
        <end position="433"/>
    </location>
</feature>
<name>A0A0C9SZ41_PAXIN</name>
<proteinExistence type="predicted"/>
<organism evidence="2 3">
    <name type="scientific">Paxillus involutus ATCC 200175</name>
    <dbReference type="NCBI Taxonomy" id="664439"/>
    <lineage>
        <taxon>Eukaryota</taxon>
        <taxon>Fungi</taxon>
        <taxon>Dikarya</taxon>
        <taxon>Basidiomycota</taxon>
        <taxon>Agaricomycotina</taxon>
        <taxon>Agaricomycetes</taxon>
        <taxon>Agaricomycetidae</taxon>
        <taxon>Boletales</taxon>
        <taxon>Paxilineae</taxon>
        <taxon>Paxillaceae</taxon>
        <taxon>Paxillus</taxon>
    </lineage>
</organism>
<feature type="region of interest" description="Disordered" evidence="1">
    <location>
        <begin position="1"/>
        <end position="85"/>
    </location>
</feature>
<evidence type="ECO:0000256" key="1">
    <source>
        <dbReference type="SAM" id="MobiDB-lite"/>
    </source>
</evidence>
<feature type="compositionally biased region" description="Low complexity" evidence="1">
    <location>
        <begin position="418"/>
        <end position="429"/>
    </location>
</feature>
<evidence type="ECO:0000313" key="3">
    <source>
        <dbReference type="Proteomes" id="UP000053647"/>
    </source>
</evidence>
<feature type="compositionally biased region" description="Polar residues" evidence="1">
    <location>
        <begin position="1"/>
        <end position="10"/>
    </location>
</feature>
<protein>
    <submittedName>
        <fullName evidence="2">Uncharacterized protein</fullName>
    </submittedName>
</protein>
<dbReference type="AlphaFoldDB" id="A0A0C9SZ41"/>
<feature type="region of interest" description="Disordered" evidence="1">
    <location>
        <begin position="330"/>
        <end position="371"/>
    </location>
</feature>
<reference evidence="3" key="2">
    <citation type="submission" date="2015-01" db="EMBL/GenBank/DDBJ databases">
        <title>Evolutionary Origins and Diversification of the Mycorrhizal Mutualists.</title>
        <authorList>
            <consortium name="DOE Joint Genome Institute"/>
            <consortium name="Mycorrhizal Genomics Consortium"/>
            <person name="Kohler A."/>
            <person name="Kuo A."/>
            <person name="Nagy L.G."/>
            <person name="Floudas D."/>
            <person name="Copeland A."/>
            <person name="Barry K.W."/>
            <person name="Cichocki N."/>
            <person name="Veneault-Fourrey C."/>
            <person name="LaButti K."/>
            <person name="Lindquist E.A."/>
            <person name="Lipzen A."/>
            <person name="Lundell T."/>
            <person name="Morin E."/>
            <person name="Murat C."/>
            <person name="Riley R."/>
            <person name="Ohm R."/>
            <person name="Sun H."/>
            <person name="Tunlid A."/>
            <person name="Henrissat B."/>
            <person name="Grigoriev I.V."/>
            <person name="Hibbett D.S."/>
            <person name="Martin F."/>
        </authorList>
    </citation>
    <scope>NUCLEOTIDE SEQUENCE [LARGE SCALE GENOMIC DNA]</scope>
    <source>
        <strain evidence="3">ATCC 200175</strain>
    </source>
</reference>
<evidence type="ECO:0000313" key="2">
    <source>
        <dbReference type="EMBL" id="KIJ04358.1"/>
    </source>
</evidence>
<dbReference type="Proteomes" id="UP000053647">
    <property type="component" value="Unassembled WGS sequence"/>
</dbReference>
<feature type="compositionally biased region" description="Polar residues" evidence="1">
    <location>
        <begin position="359"/>
        <end position="371"/>
    </location>
</feature>
<dbReference type="EMBL" id="KN821906">
    <property type="protein sequence ID" value="KIJ04358.1"/>
    <property type="molecule type" value="Genomic_DNA"/>
</dbReference>
<dbReference type="OrthoDB" id="432299at2759"/>
<feature type="compositionally biased region" description="Polar residues" evidence="1">
    <location>
        <begin position="386"/>
        <end position="409"/>
    </location>
</feature>
<feature type="compositionally biased region" description="Basic residues" evidence="1">
    <location>
        <begin position="44"/>
        <end position="68"/>
    </location>
</feature>
<sequence>MPPSTKTTHSPVKKFYNGAQRSSAGDPSRYDRASGPTRDPYHQPSKRKRKHKAAGNPHKPHYIRKKPKPNALLNRLSPQSPTGKLLDRIGVSIEDDTDDDQVEDEEVTDLYSDLPDSVPHFYTPDPGEVDRFLESVIGAWPAQAPITACPDKGTRPTLAVETHNLSVEQPVKVEDLSSLVLYSPTETAVNSLLSSRALEERTLDPLLGDMTPPSASVLEECRNHLVPVLLASAKARDSSSHLDSEQCAQLLSGDRCRNFFRQARETKHQISSLVSAKTPTYNGFNRNLKRNRDRVDETSPWSRNTRRRFDSMDTVVSEVSRRDSEITLVDFPAGRSPPKAPRAMLQASHSFSGRDALVSSPTRSGDSSSQTSLITLVREAIRMFPTLTSTSQPAETTELTHSTTPNVQVTGADPGDQSPASVPSSSPSPTDFISHQLTQPGIWFKQQGRKHSDIVDIDVDVGEDLFFMTREGYGNRPRRIKMGLRLCSLPGGTKIDGVQLQAHTPLEDLETAIQSGALHWPRKGTLVIQVNPDSQQGKTWLPWALESTPLDVTS</sequence>
<dbReference type="HOGENOM" id="CLU_036219_0_0_1"/>
<reference evidence="2 3" key="1">
    <citation type="submission" date="2014-06" db="EMBL/GenBank/DDBJ databases">
        <authorList>
            <consortium name="DOE Joint Genome Institute"/>
            <person name="Kuo A."/>
            <person name="Kohler A."/>
            <person name="Nagy L.G."/>
            <person name="Floudas D."/>
            <person name="Copeland A."/>
            <person name="Barry K.W."/>
            <person name="Cichocki N."/>
            <person name="Veneault-Fourrey C."/>
            <person name="LaButti K."/>
            <person name="Lindquist E.A."/>
            <person name="Lipzen A."/>
            <person name="Lundell T."/>
            <person name="Morin E."/>
            <person name="Murat C."/>
            <person name="Sun H."/>
            <person name="Tunlid A."/>
            <person name="Henrissat B."/>
            <person name="Grigoriev I.V."/>
            <person name="Hibbett D.S."/>
            <person name="Martin F."/>
            <person name="Nordberg H.P."/>
            <person name="Cantor M.N."/>
            <person name="Hua S.X."/>
        </authorList>
    </citation>
    <scope>NUCLEOTIDE SEQUENCE [LARGE SCALE GENOMIC DNA]</scope>
    <source>
        <strain evidence="2 3">ATCC 200175</strain>
    </source>
</reference>
<keyword evidence="3" id="KW-1185">Reference proteome</keyword>
<feature type="non-terminal residue" evidence="2">
    <location>
        <position position="1"/>
    </location>
</feature>
<gene>
    <name evidence="2" type="ORF">PAXINDRAFT_104208</name>
</gene>